<keyword evidence="2" id="KW-1185">Reference proteome</keyword>
<protein>
    <recommendedName>
        <fullName evidence="3">Antitoxin VbhA domain-containing protein</fullName>
    </recommendedName>
</protein>
<accession>G0EGL8</accession>
<dbReference type="Proteomes" id="UP000001037">
    <property type="component" value="Chromosome"/>
</dbReference>
<gene>
    <name evidence="1" type="ordered locus">Pyrfu_0521</name>
</gene>
<dbReference type="HOGENOM" id="CLU_2613777_0_0_2"/>
<sequence length="78" mass="8886">MRPWADPMARGIHPDPAVERAVREVRAVRERIGALLTLARRARAAGRGDEAERILDDFFEGRIGYETARKKLERLAEC</sequence>
<evidence type="ECO:0000313" key="2">
    <source>
        <dbReference type="Proteomes" id="UP000001037"/>
    </source>
</evidence>
<evidence type="ECO:0008006" key="3">
    <source>
        <dbReference type="Google" id="ProtNLM"/>
    </source>
</evidence>
<evidence type="ECO:0000313" key="1">
    <source>
        <dbReference type="EMBL" id="AEM38392.1"/>
    </source>
</evidence>
<organism evidence="1 2">
    <name type="scientific">Pyrolobus fumarii (strain DSM 11204 / 1A)</name>
    <dbReference type="NCBI Taxonomy" id="694429"/>
    <lineage>
        <taxon>Archaea</taxon>
        <taxon>Thermoproteota</taxon>
        <taxon>Thermoprotei</taxon>
        <taxon>Desulfurococcales</taxon>
        <taxon>Pyrodictiaceae</taxon>
        <taxon>Pyrolobus</taxon>
    </lineage>
</organism>
<dbReference type="InParanoid" id="G0EGL8"/>
<dbReference type="KEGG" id="pfm:Pyrfu_0521"/>
<dbReference type="STRING" id="694429.Pyrfu_0521"/>
<dbReference type="eggNOG" id="arCOG14904">
    <property type="taxonomic scope" value="Archaea"/>
</dbReference>
<dbReference type="EMBL" id="CP002838">
    <property type="protein sequence ID" value="AEM38392.1"/>
    <property type="molecule type" value="Genomic_DNA"/>
</dbReference>
<reference evidence="1 2" key="1">
    <citation type="journal article" date="2011" name="Stand. Genomic Sci.">
        <title>Complete genome sequence of the hyperthermophilic chemolithoautotroph Pyrolobus fumarii type strain (1A).</title>
        <authorList>
            <person name="Anderson I."/>
            <person name="Goker M."/>
            <person name="Nolan M."/>
            <person name="Lucas S."/>
            <person name="Hammon N."/>
            <person name="Deshpande S."/>
            <person name="Cheng J.F."/>
            <person name="Tapia R."/>
            <person name="Han C."/>
            <person name="Goodwin L."/>
            <person name="Pitluck S."/>
            <person name="Huntemann M."/>
            <person name="Liolios K."/>
            <person name="Ivanova N."/>
            <person name="Pagani I."/>
            <person name="Mavromatis K."/>
            <person name="Ovchinikova G."/>
            <person name="Pati A."/>
            <person name="Chen A."/>
            <person name="Palaniappan K."/>
            <person name="Land M."/>
            <person name="Hauser L."/>
            <person name="Brambilla E.M."/>
            <person name="Huber H."/>
            <person name="Yasawong M."/>
            <person name="Rohde M."/>
            <person name="Spring S."/>
            <person name="Abt B."/>
            <person name="Sikorski J."/>
            <person name="Wirth R."/>
            <person name="Detter J.C."/>
            <person name="Woyke T."/>
            <person name="Bristow J."/>
            <person name="Eisen J.A."/>
            <person name="Markowitz V."/>
            <person name="Hugenholtz P."/>
            <person name="Kyrpides N.C."/>
            <person name="Klenk H.P."/>
            <person name="Lapidus A."/>
        </authorList>
    </citation>
    <scope>NUCLEOTIDE SEQUENCE [LARGE SCALE GENOMIC DNA]</scope>
    <source>
        <strain evidence="2">DSM 11204 / 1A</strain>
    </source>
</reference>
<dbReference type="AlphaFoldDB" id="G0EGL8"/>
<proteinExistence type="predicted"/>
<name>G0EGL8_PYRF1</name>